<keyword evidence="1" id="KW-0472">Membrane</keyword>
<organism evidence="2 3">
    <name type="scientific">Dasania phycosphaerae</name>
    <dbReference type="NCBI Taxonomy" id="2950436"/>
    <lineage>
        <taxon>Bacteria</taxon>
        <taxon>Pseudomonadati</taxon>
        <taxon>Pseudomonadota</taxon>
        <taxon>Gammaproteobacteria</taxon>
        <taxon>Cellvibrionales</taxon>
        <taxon>Spongiibacteraceae</taxon>
        <taxon>Dasania</taxon>
    </lineage>
</organism>
<feature type="transmembrane region" description="Helical" evidence="1">
    <location>
        <begin position="31"/>
        <end position="48"/>
    </location>
</feature>
<dbReference type="RefSeq" id="WP_258330466.1">
    <property type="nucleotide sequence ID" value="NZ_JAPTGG010000002.1"/>
</dbReference>
<sequence length="110" mass="12413">MIASLSDKIPADIANSPGFVQYLKQKRRHRIIFSSITIVLYAVFAFGYGPLEGLFVSEISVDSQLNFALAYFVFLVLAFFVLELIYCRLANSIELGIRQELKHAGHNNEL</sequence>
<name>A0A9J6RIX1_9GAMM</name>
<keyword evidence="1" id="KW-0812">Transmembrane</keyword>
<keyword evidence="1" id="KW-1133">Transmembrane helix</keyword>
<dbReference type="Proteomes" id="UP001069090">
    <property type="component" value="Unassembled WGS sequence"/>
</dbReference>
<feature type="transmembrane region" description="Helical" evidence="1">
    <location>
        <begin position="68"/>
        <end position="89"/>
    </location>
</feature>
<evidence type="ECO:0000256" key="1">
    <source>
        <dbReference type="SAM" id="Phobius"/>
    </source>
</evidence>
<dbReference type="EMBL" id="JAPTGG010000002">
    <property type="protein sequence ID" value="MCZ0864313.1"/>
    <property type="molecule type" value="Genomic_DNA"/>
</dbReference>
<protein>
    <submittedName>
        <fullName evidence="2">DUF485 domain-containing protein</fullName>
    </submittedName>
</protein>
<comment type="caution">
    <text evidence="2">The sequence shown here is derived from an EMBL/GenBank/DDBJ whole genome shotgun (WGS) entry which is preliminary data.</text>
</comment>
<evidence type="ECO:0000313" key="3">
    <source>
        <dbReference type="Proteomes" id="UP001069090"/>
    </source>
</evidence>
<evidence type="ECO:0000313" key="2">
    <source>
        <dbReference type="EMBL" id="MCZ0864313.1"/>
    </source>
</evidence>
<accession>A0A9J6RIX1</accession>
<dbReference type="AlphaFoldDB" id="A0A9J6RIX1"/>
<reference evidence="2 3" key="1">
    <citation type="submission" date="2022-12" db="EMBL/GenBank/DDBJ databases">
        <title>Dasania phycosphaerae sp. nov., isolated from particulate material of the south coast of Korea.</title>
        <authorList>
            <person name="Jiang Y."/>
        </authorList>
    </citation>
    <scope>NUCLEOTIDE SEQUENCE [LARGE SCALE GENOMIC DNA]</scope>
    <source>
        <strain evidence="2 3">GY-19</strain>
    </source>
</reference>
<keyword evidence="3" id="KW-1185">Reference proteome</keyword>
<proteinExistence type="predicted"/>
<gene>
    <name evidence="2" type="ORF">O0V09_03815</name>
</gene>